<dbReference type="EMBL" id="JQEC01000007">
    <property type="protein sequence ID" value="KGJ96669.1"/>
    <property type="molecule type" value="Genomic_DNA"/>
</dbReference>
<dbReference type="PATRIC" id="fig|28229.3.peg.920"/>
<organism evidence="1 2">
    <name type="scientific">Colwellia psychrerythraea</name>
    <name type="common">Vibrio psychroerythus</name>
    <dbReference type="NCBI Taxonomy" id="28229"/>
    <lineage>
        <taxon>Bacteria</taxon>
        <taxon>Pseudomonadati</taxon>
        <taxon>Pseudomonadota</taxon>
        <taxon>Gammaproteobacteria</taxon>
        <taxon>Alteromonadales</taxon>
        <taxon>Colwelliaceae</taxon>
        <taxon>Colwellia</taxon>
    </lineage>
</organism>
<name>A0A099L127_COLPS</name>
<accession>A0A099L127</accession>
<dbReference type="RefSeq" id="WP_033081046.1">
    <property type="nucleotide sequence ID" value="NZ_JQEC01000007.1"/>
</dbReference>
<dbReference type="AlphaFoldDB" id="A0A099L127"/>
<protein>
    <submittedName>
        <fullName evidence="1">Uncharacterized protein</fullName>
    </submittedName>
</protein>
<proteinExistence type="predicted"/>
<gene>
    <name evidence="1" type="ORF">GAB14E_1743</name>
</gene>
<evidence type="ECO:0000313" key="2">
    <source>
        <dbReference type="Proteomes" id="UP000029868"/>
    </source>
</evidence>
<dbReference type="Proteomes" id="UP000029868">
    <property type="component" value="Unassembled WGS sequence"/>
</dbReference>
<comment type="caution">
    <text evidence="1">The sequence shown here is derived from an EMBL/GenBank/DDBJ whole genome shotgun (WGS) entry which is preliminary data.</text>
</comment>
<sequence>MSKTAQTRLDDTFKYLEKIQGISKTHLSELKIKYQKDATVSALISIDGSWTRGDNQKNKRHAGRALFLCMNWYGAANKISDAKSYYKNKTENEIVEAVKSFFPLQGKTKQDVVLAAKTGIIKPNAGPNSSFNDNNFYKVSRAEILAGRQKFSLACYESVTFWMYTSGLVSLRWLKKFGTQPQGKAVPSSVWRFGPVKVASATDASRIPAGNVIRYFRPPLGLHYVISIGSGKCIGNHNSTDMTNPKVWLSQYGGRPTGHTSEFQIAGYLATMQDQFNKQVKRKPRTDEIYLIHGSIEPVNKF</sequence>
<evidence type="ECO:0000313" key="1">
    <source>
        <dbReference type="EMBL" id="KGJ96669.1"/>
    </source>
</evidence>
<reference evidence="1 2" key="1">
    <citation type="submission" date="2014-08" db="EMBL/GenBank/DDBJ databases">
        <title>Genomic and Phenotypic Diversity of Colwellia psychrerythraea strains from Disparate Marine Basins.</title>
        <authorList>
            <person name="Techtmann S.M."/>
            <person name="Stelling S.C."/>
            <person name="Utturkar S.M."/>
            <person name="Alshibli N."/>
            <person name="Harris A."/>
            <person name="Brown S.D."/>
            <person name="Hazen T.C."/>
        </authorList>
    </citation>
    <scope>NUCLEOTIDE SEQUENCE [LARGE SCALE GENOMIC DNA]</scope>
    <source>
        <strain evidence="1 2">GAB14E</strain>
    </source>
</reference>